<feature type="domain" description="B12-binding" evidence="5">
    <location>
        <begin position="197"/>
        <end position="320"/>
    </location>
</feature>
<dbReference type="PANTHER" id="PTHR30204">
    <property type="entry name" value="REDOX-CYCLING DRUG-SENSING TRANSCRIPTIONAL ACTIVATOR SOXR"/>
    <property type="match status" value="1"/>
</dbReference>
<evidence type="ECO:0000259" key="4">
    <source>
        <dbReference type="PROSITE" id="PS50937"/>
    </source>
</evidence>
<dbReference type="Gene3D" id="1.10.1240.10">
    <property type="entry name" value="Methionine synthase domain"/>
    <property type="match status" value="1"/>
</dbReference>
<comment type="caution">
    <text evidence="6">The sequence shown here is derived from an EMBL/GenBank/DDBJ whole genome shotgun (WGS) entry which is preliminary data.</text>
</comment>
<evidence type="ECO:0000256" key="3">
    <source>
        <dbReference type="ARBA" id="ARBA00023163"/>
    </source>
</evidence>
<dbReference type="Pfam" id="PF02310">
    <property type="entry name" value="B12-binding"/>
    <property type="match status" value="1"/>
</dbReference>
<sequence>MQESPAQMNNSTLSPSLLCTISDVERDTGVAKETLRVWERRYAFPNPGRDPFGERVYSTDQVQKLRLVKRLIDMGFRPGKVIGCTVAELQALAEKTTASARPRPRGPTPDLQPFLDLVRNHQSDTLRRKLSQALLVMGMRNFVIELMAPLTIAVGDAWACGDLGVWEEHLFSETMQMVIRSAIFSVPAMNAASSGLRPRIVLTTMPQEKHGLGLLMTEALLAAEGAACMSLGVQTPLPDIVEAAHGLQVDVVALSFSTSVNTRQVLDSLKELRARLPETVEIWAGGGNAALRRRAPEYVQVLSLHDIAGALADWRLRMRD</sequence>
<dbReference type="GO" id="GO:0003700">
    <property type="term" value="F:DNA-binding transcription factor activity"/>
    <property type="evidence" value="ECO:0007669"/>
    <property type="project" value="InterPro"/>
</dbReference>
<reference evidence="6 7" key="1">
    <citation type="journal article" date="2015" name="Stand. Genomic Sci.">
        <title>Genomic Encyclopedia of Bacterial and Archaeal Type Strains, Phase III: the genomes of soil and plant-associated and newly described type strains.</title>
        <authorList>
            <person name="Whitman W.B."/>
            <person name="Woyke T."/>
            <person name="Klenk H.P."/>
            <person name="Zhou Y."/>
            <person name="Lilburn T.G."/>
            <person name="Beck B.J."/>
            <person name="De Vos P."/>
            <person name="Vandamme P."/>
            <person name="Eisen J.A."/>
            <person name="Garrity G."/>
            <person name="Hugenholtz P."/>
            <person name="Kyrpides N.C."/>
        </authorList>
    </citation>
    <scope>NUCLEOTIDE SEQUENCE [LARGE SCALE GENOMIC DNA]</scope>
    <source>
        <strain evidence="6 7">CGMCC 1.10822</strain>
    </source>
</reference>
<evidence type="ECO:0000313" key="6">
    <source>
        <dbReference type="EMBL" id="TWI63538.1"/>
    </source>
</evidence>
<dbReference type="Gene3D" id="3.40.50.280">
    <property type="entry name" value="Cobalamin-binding domain"/>
    <property type="match status" value="1"/>
</dbReference>
<evidence type="ECO:0000259" key="5">
    <source>
        <dbReference type="PROSITE" id="PS51332"/>
    </source>
</evidence>
<dbReference type="InterPro" id="IPR047057">
    <property type="entry name" value="MerR_fam"/>
</dbReference>
<keyword evidence="3" id="KW-0804">Transcription</keyword>
<keyword evidence="1" id="KW-0805">Transcription regulation</keyword>
<keyword evidence="2" id="KW-0238">DNA-binding</keyword>
<dbReference type="GO" id="GO:0031419">
    <property type="term" value="F:cobalamin binding"/>
    <property type="evidence" value="ECO:0007669"/>
    <property type="project" value="InterPro"/>
</dbReference>
<dbReference type="PROSITE" id="PS50937">
    <property type="entry name" value="HTH_MERR_2"/>
    <property type="match status" value="1"/>
</dbReference>
<dbReference type="Proteomes" id="UP000318431">
    <property type="component" value="Unassembled WGS sequence"/>
</dbReference>
<dbReference type="CDD" id="cd01104">
    <property type="entry name" value="HTH_MlrA-CarA"/>
    <property type="match status" value="1"/>
</dbReference>
<dbReference type="InterPro" id="IPR006158">
    <property type="entry name" value="Cobalamin-bd"/>
</dbReference>
<dbReference type="Gene3D" id="1.10.1660.10">
    <property type="match status" value="1"/>
</dbReference>
<dbReference type="InterPro" id="IPR036594">
    <property type="entry name" value="Meth_synthase_dom"/>
</dbReference>
<evidence type="ECO:0000313" key="7">
    <source>
        <dbReference type="Proteomes" id="UP000318431"/>
    </source>
</evidence>
<dbReference type="InterPro" id="IPR003759">
    <property type="entry name" value="Cbl-bd_cap"/>
</dbReference>
<dbReference type="SUPFAM" id="SSF52242">
    <property type="entry name" value="Cobalamin (vitamin B12)-binding domain"/>
    <property type="match status" value="1"/>
</dbReference>
<keyword evidence="7" id="KW-1185">Reference proteome</keyword>
<dbReference type="AlphaFoldDB" id="A0A562R397"/>
<dbReference type="PANTHER" id="PTHR30204:SF67">
    <property type="entry name" value="HTH-TYPE TRANSCRIPTIONAL REGULATOR MLRA-RELATED"/>
    <property type="match status" value="1"/>
</dbReference>
<dbReference type="Pfam" id="PF02607">
    <property type="entry name" value="B12-binding_2"/>
    <property type="match status" value="1"/>
</dbReference>
<dbReference type="PROSITE" id="PS51332">
    <property type="entry name" value="B12_BINDING"/>
    <property type="match status" value="1"/>
</dbReference>
<accession>A0A562R397</accession>
<dbReference type="Pfam" id="PF13411">
    <property type="entry name" value="MerR_1"/>
    <property type="match status" value="1"/>
</dbReference>
<dbReference type="CDD" id="cd02065">
    <property type="entry name" value="B12-binding_like"/>
    <property type="match status" value="1"/>
</dbReference>
<dbReference type="InterPro" id="IPR009061">
    <property type="entry name" value="DNA-bd_dom_put_sf"/>
</dbReference>
<dbReference type="EMBL" id="VLLB01000006">
    <property type="protein sequence ID" value="TWI63538.1"/>
    <property type="molecule type" value="Genomic_DNA"/>
</dbReference>
<protein>
    <submittedName>
        <fullName evidence="6">Methanogenic corrinoid protein MtbC1</fullName>
    </submittedName>
</protein>
<dbReference type="SUPFAM" id="SSF46955">
    <property type="entry name" value="Putative DNA-binding domain"/>
    <property type="match status" value="1"/>
</dbReference>
<dbReference type="GO" id="GO:0046872">
    <property type="term" value="F:metal ion binding"/>
    <property type="evidence" value="ECO:0007669"/>
    <property type="project" value="InterPro"/>
</dbReference>
<evidence type="ECO:0000256" key="1">
    <source>
        <dbReference type="ARBA" id="ARBA00023015"/>
    </source>
</evidence>
<dbReference type="GO" id="GO:0003677">
    <property type="term" value="F:DNA binding"/>
    <property type="evidence" value="ECO:0007669"/>
    <property type="project" value="UniProtKB-KW"/>
</dbReference>
<proteinExistence type="predicted"/>
<feature type="domain" description="HTH merR-type" evidence="4">
    <location>
        <begin position="18"/>
        <end position="76"/>
    </location>
</feature>
<name>A0A562R397_9BURK</name>
<dbReference type="InterPro" id="IPR000551">
    <property type="entry name" value="MerR-type_HTH_dom"/>
</dbReference>
<dbReference type="SMART" id="SM00422">
    <property type="entry name" value="HTH_MERR"/>
    <property type="match status" value="1"/>
</dbReference>
<evidence type="ECO:0000256" key="2">
    <source>
        <dbReference type="ARBA" id="ARBA00023125"/>
    </source>
</evidence>
<organism evidence="6 7">
    <name type="scientific">Pseudoduganella lurida</name>
    <dbReference type="NCBI Taxonomy" id="1036180"/>
    <lineage>
        <taxon>Bacteria</taxon>
        <taxon>Pseudomonadati</taxon>
        <taxon>Pseudomonadota</taxon>
        <taxon>Betaproteobacteria</taxon>
        <taxon>Burkholderiales</taxon>
        <taxon>Oxalobacteraceae</taxon>
        <taxon>Telluria group</taxon>
        <taxon>Pseudoduganella</taxon>
    </lineage>
</organism>
<dbReference type="InterPro" id="IPR036724">
    <property type="entry name" value="Cobalamin-bd_sf"/>
</dbReference>
<gene>
    <name evidence="6" type="ORF">IP91_03509</name>
</gene>